<evidence type="ECO:0000313" key="1">
    <source>
        <dbReference type="EMBL" id="BAU17533.1"/>
    </source>
</evidence>
<accession>A0A0S3UJ45</accession>
<proteinExistence type="predicted"/>
<dbReference type="Proteomes" id="UP000217431">
    <property type="component" value="Chromosome I"/>
</dbReference>
<reference evidence="1 2" key="1">
    <citation type="journal article" date="2016" name="DNA Res.">
        <title>The complete genome sequencing of Prevotella intermedia strain OMA14 and a subsequent fine-scale, intra-species genomic comparison reveal an unusual amplification of conjugative and mobile transposons and identify a novel Prevotella-lineage-specific repeat.</title>
        <authorList>
            <person name="Naito M."/>
            <person name="Ogura Y."/>
            <person name="Itoh T."/>
            <person name="Shoji M."/>
            <person name="Okamoto M."/>
            <person name="Hayashi T."/>
            <person name="Nakayama K."/>
        </authorList>
    </citation>
    <scope>NUCLEOTIDE SEQUENCE [LARGE SCALE GENOMIC DNA]</scope>
    <source>
        <strain evidence="1 2">OMA14</strain>
    </source>
</reference>
<dbReference type="AlphaFoldDB" id="A0A0S3UJ45"/>
<dbReference type="EMBL" id="AP014597">
    <property type="protein sequence ID" value="BAU17533.1"/>
    <property type="molecule type" value="Genomic_DNA"/>
</dbReference>
<organism evidence="1 2">
    <name type="scientific">Prevotella intermedia</name>
    <dbReference type="NCBI Taxonomy" id="28131"/>
    <lineage>
        <taxon>Bacteria</taxon>
        <taxon>Pseudomonadati</taxon>
        <taxon>Bacteroidota</taxon>
        <taxon>Bacteroidia</taxon>
        <taxon>Bacteroidales</taxon>
        <taxon>Prevotellaceae</taxon>
        <taxon>Prevotella</taxon>
    </lineage>
</organism>
<sequence>MGEIMKKYIHIQKADREFIAKTFKVSKRTVYNAIHFEDMNEGSDLARKIRTLALERRGIVMIEAPEWEVLHDADGYIRCYRGDILLEFSKTEPWCDVFKQGEKVRRFDNLMTSDIQGIQDWAATL</sequence>
<name>A0A0S3UJ45_PREIN</name>
<protein>
    <submittedName>
        <fullName evidence="1">Uncharacterized protein</fullName>
    </submittedName>
</protein>
<evidence type="ECO:0000313" key="2">
    <source>
        <dbReference type="Proteomes" id="UP000217431"/>
    </source>
</evidence>
<gene>
    <name evidence="1" type="ORF">PIOMA14_I_1025</name>
</gene>